<keyword evidence="4" id="KW-1185">Reference proteome</keyword>
<sequence length="297" mass="30910">MATLTLGLIHPGVGGVCFRVAQILWRLFMRPNKLIALAGALAVAASALFAGAVEASESPLIGLTDGNTLVRFNSARPGQTRTIKIRDVNGTVIGIDFRPANKLLYALTDTNYLYTIDPATGASTFISVLPTPFGGGNKSGFDFNPSADRLRLVGKHTNENLRVNVDTNEVFPDTDVVYDANDVNAGKDPNVSGSGYINNVAAAPATRLYDIDIALDVLVIQDPPNDGILKTVGPLGADFGPTAGFDIFIDDNGVNSAFAISGATLYAVDLVTGKATNVGTVGNGSLNFVGLAAVPAK</sequence>
<evidence type="ECO:0000259" key="2">
    <source>
        <dbReference type="Pfam" id="PF14339"/>
    </source>
</evidence>
<dbReference type="Proteomes" id="UP000000557">
    <property type="component" value="Chromosome"/>
</dbReference>
<organism evidence="3 4">
    <name type="scientific">Gloeobacter violaceus (strain ATCC 29082 / PCC 7421)</name>
    <dbReference type="NCBI Taxonomy" id="251221"/>
    <lineage>
        <taxon>Bacteria</taxon>
        <taxon>Bacillati</taxon>
        <taxon>Cyanobacteriota</taxon>
        <taxon>Cyanophyceae</taxon>
        <taxon>Gloeobacterales</taxon>
        <taxon>Gloeobacteraceae</taxon>
        <taxon>Gloeobacter</taxon>
    </lineage>
</organism>
<dbReference type="HOGENOM" id="CLU_075748_0_0_3"/>
<dbReference type="EnsemblBacteria" id="BAC89707">
    <property type="protein sequence ID" value="BAC89707"/>
    <property type="gene ID" value="BAC89707"/>
</dbReference>
<evidence type="ECO:0000313" key="3">
    <source>
        <dbReference type="EMBL" id="BAC89707.1"/>
    </source>
</evidence>
<name>Q7NJR6_GLOVI</name>
<keyword evidence="1" id="KW-1133">Transmembrane helix</keyword>
<keyword evidence="1" id="KW-0812">Transmembrane</keyword>
<dbReference type="KEGG" id="gvi:gll1766"/>
<keyword evidence="1" id="KW-0472">Membrane</keyword>
<dbReference type="PhylomeDB" id="Q7NJR6"/>
<dbReference type="EMBL" id="BA000045">
    <property type="protein sequence ID" value="BAC89707.1"/>
    <property type="molecule type" value="Genomic_DNA"/>
</dbReference>
<dbReference type="PATRIC" id="fig|251221.4.peg.1798"/>
<dbReference type="SUPFAM" id="SSF63829">
    <property type="entry name" value="Calcium-dependent phosphotriesterase"/>
    <property type="match status" value="1"/>
</dbReference>
<feature type="domain" description="DUF4394" evidence="2">
    <location>
        <begin position="68"/>
        <end position="292"/>
    </location>
</feature>
<feature type="transmembrane region" description="Helical" evidence="1">
    <location>
        <begin position="34"/>
        <end position="53"/>
    </location>
</feature>
<protein>
    <submittedName>
        <fullName evidence="3">Gll1766 protein</fullName>
    </submittedName>
</protein>
<proteinExistence type="predicted"/>
<gene>
    <name evidence="3" type="ordered locus">gll1766</name>
</gene>
<evidence type="ECO:0000313" key="4">
    <source>
        <dbReference type="Proteomes" id="UP000000557"/>
    </source>
</evidence>
<reference evidence="3 4" key="2">
    <citation type="journal article" date="2003" name="DNA Res.">
        <title>Complete genome structure of Gloeobacter violaceus PCC 7421, a cyanobacterium that lacks thylakoids (supplement).</title>
        <authorList>
            <person name="Nakamura Y."/>
            <person name="Kaneko T."/>
            <person name="Sato S."/>
            <person name="Mimuro M."/>
            <person name="Miyashita H."/>
            <person name="Tsuchiya T."/>
            <person name="Sasamoto S."/>
            <person name="Watanabe A."/>
            <person name="Kawashima K."/>
            <person name="Kishida Y."/>
            <person name="Kiyokawa C."/>
            <person name="Kohara M."/>
            <person name="Matsumoto M."/>
            <person name="Matsuno A."/>
            <person name="Nakazaki N."/>
            <person name="Shimpo S."/>
            <person name="Takeuchi C."/>
            <person name="Yamada M."/>
            <person name="Tabata S."/>
        </authorList>
    </citation>
    <scope>NUCLEOTIDE SEQUENCE [LARGE SCALE GENOMIC DNA]</scope>
    <source>
        <strain evidence="4">ATCC 29082 / PCC 7421</strain>
    </source>
</reference>
<accession>Q7NJR6</accession>
<dbReference type="eggNOG" id="COG3291">
    <property type="taxonomic scope" value="Bacteria"/>
</dbReference>
<reference evidence="3 4" key="1">
    <citation type="journal article" date="2003" name="DNA Res.">
        <title>Complete genome structure of Gloeobacter violaceus PCC 7421, a cyanobacterium that lacks thylakoids.</title>
        <authorList>
            <person name="Nakamura Y."/>
            <person name="Kaneko T."/>
            <person name="Sato S."/>
            <person name="Mimuro M."/>
            <person name="Miyashita H."/>
            <person name="Tsuchiya T."/>
            <person name="Sasamoto S."/>
            <person name="Watanabe A."/>
            <person name="Kawashima K."/>
            <person name="Kishida Y."/>
            <person name="Kiyokawa C."/>
            <person name="Kohara M."/>
            <person name="Matsumoto M."/>
            <person name="Matsuno A."/>
            <person name="Nakazaki N."/>
            <person name="Shimpo S."/>
            <person name="Takeuchi C."/>
            <person name="Yamada M."/>
            <person name="Tabata S."/>
        </authorList>
    </citation>
    <scope>NUCLEOTIDE SEQUENCE [LARGE SCALE GENOMIC DNA]</scope>
    <source>
        <strain evidence="4">ATCC 29082 / PCC 7421</strain>
    </source>
</reference>
<dbReference type="InterPro" id="IPR025507">
    <property type="entry name" value="DUF4394"/>
</dbReference>
<dbReference type="InParanoid" id="Q7NJR6"/>
<dbReference type="AlphaFoldDB" id="Q7NJR6"/>
<dbReference type="Pfam" id="PF14339">
    <property type="entry name" value="DUF4394"/>
    <property type="match status" value="1"/>
</dbReference>
<evidence type="ECO:0000256" key="1">
    <source>
        <dbReference type="SAM" id="Phobius"/>
    </source>
</evidence>
<dbReference type="OrthoDB" id="531718at2"/>